<keyword evidence="4" id="KW-0804">Transcription</keyword>
<proteinExistence type="predicted"/>
<evidence type="ECO:0000256" key="3">
    <source>
        <dbReference type="ARBA" id="ARBA00023015"/>
    </source>
</evidence>
<comment type="function">
    <text evidence="5">Involved in transvection phenomena (= synapsis-dependent gene expression), where the synaptic pairing of chromosomes carrying genes with which zeste interacts influences the expression of these genes. Zeste binds to DNA and stimulates transcription from a nearby promoter.</text>
</comment>
<reference evidence="8" key="2">
    <citation type="submission" date="2022-10" db="EMBL/GenBank/DDBJ databases">
        <authorList>
            <consortium name="ENA_rothamsted_submissions"/>
            <consortium name="culmorum"/>
            <person name="King R."/>
        </authorList>
    </citation>
    <scope>NUCLEOTIDE SEQUENCE</scope>
</reference>
<dbReference type="Proteomes" id="UP001153714">
    <property type="component" value="Chromosome 4"/>
</dbReference>
<reference evidence="8" key="1">
    <citation type="submission" date="2021-12" db="EMBL/GenBank/DDBJ databases">
        <authorList>
            <person name="King R."/>
        </authorList>
    </citation>
    <scope>NUCLEOTIDE SEQUENCE</scope>
</reference>
<evidence type="ECO:0000313" key="8">
    <source>
        <dbReference type="EMBL" id="CAG9791819.1"/>
    </source>
</evidence>
<dbReference type="PANTHER" id="PTHR21411:SF0">
    <property type="entry name" value="REGULATORY PROTEIN ZESTE"/>
    <property type="match status" value="1"/>
</dbReference>
<evidence type="ECO:0000256" key="1">
    <source>
        <dbReference type="ARBA" id="ARBA00011764"/>
    </source>
</evidence>
<dbReference type="Pfam" id="PF13873">
    <property type="entry name" value="Myb_DNA-bind_5"/>
    <property type="match status" value="1"/>
</dbReference>
<feature type="domain" description="Myb/SANT-like DNA-binding" evidence="7">
    <location>
        <begin position="6"/>
        <end position="82"/>
    </location>
</feature>
<keyword evidence="3" id="KW-0805">Transcription regulation</keyword>
<name>A0A9N9WI67_9NEOP</name>
<keyword evidence="9" id="KW-1185">Reference proteome</keyword>
<dbReference type="EMBL" id="OU893335">
    <property type="protein sequence ID" value="CAG9791819.1"/>
    <property type="molecule type" value="Genomic_DNA"/>
</dbReference>
<dbReference type="AlphaFoldDB" id="A0A9N9WI67"/>
<sequence length="233" mass="27304">MSEVERKKPFSCLEKELFLSVIQKYDAILTSKQTNATSAVKKKQTWEKILHEFNESSIVTQQASIKQLTKLWYNMKAKARESKTKENVRHLTGGGPSVMDMDPIDAKVMDIDKNILTNIVVDIDSDINGSTIILGDTNDDAWCTVPEQKKEEDKNEQILYDKTSKKRRFEDMKCNKIDSIKYEILKEELEFKKKLHEEELKIKRLERDHKEKIYEIELQIKLKELEKIKTCMS</sequence>
<evidence type="ECO:0000313" key="9">
    <source>
        <dbReference type="Proteomes" id="UP001153714"/>
    </source>
</evidence>
<evidence type="ECO:0000256" key="6">
    <source>
        <dbReference type="SAM" id="Coils"/>
    </source>
</evidence>
<dbReference type="InterPro" id="IPR028002">
    <property type="entry name" value="Myb_DNA-bind_5"/>
</dbReference>
<feature type="coiled-coil region" evidence="6">
    <location>
        <begin position="186"/>
        <end position="215"/>
    </location>
</feature>
<organism evidence="8 9">
    <name type="scientific">Diatraea saccharalis</name>
    <name type="common">sugarcane borer</name>
    <dbReference type="NCBI Taxonomy" id="40085"/>
    <lineage>
        <taxon>Eukaryota</taxon>
        <taxon>Metazoa</taxon>
        <taxon>Ecdysozoa</taxon>
        <taxon>Arthropoda</taxon>
        <taxon>Hexapoda</taxon>
        <taxon>Insecta</taxon>
        <taxon>Pterygota</taxon>
        <taxon>Neoptera</taxon>
        <taxon>Endopterygota</taxon>
        <taxon>Lepidoptera</taxon>
        <taxon>Glossata</taxon>
        <taxon>Ditrysia</taxon>
        <taxon>Pyraloidea</taxon>
        <taxon>Crambidae</taxon>
        <taxon>Crambinae</taxon>
        <taxon>Diatraea</taxon>
    </lineage>
</organism>
<accession>A0A9N9WI67</accession>
<comment type="subunit">
    <text evidence="1">Self-associates forming complexes of several hundred monomers.</text>
</comment>
<evidence type="ECO:0000259" key="7">
    <source>
        <dbReference type="Pfam" id="PF13873"/>
    </source>
</evidence>
<evidence type="ECO:0000256" key="2">
    <source>
        <dbReference type="ARBA" id="ARBA00016807"/>
    </source>
</evidence>
<dbReference type="OrthoDB" id="3066195at2759"/>
<dbReference type="PANTHER" id="PTHR21411">
    <property type="entry name" value="APONTIC"/>
    <property type="match status" value="1"/>
</dbReference>
<protein>
    <recommendedName>
        <fullName evidence="2">Regulatory protein zeste</fullName>
    </recommendedName>
</protein>
<evidence type="ECO:0000256" key="5">
    <source>
        <dbReference type="ARBA" id="ARBA00025466"/>
    </source>
</evidence>
<evidence type="ECO:0000256" key="4">
    <source>
        <dbReference type="ARBA" id="ARBA00023163"/>
    </source>
</evidence>
<keyword evidence="6" id="KW-0175">Coiled coil</keyword>
<gene>
    <name evidence="8" type="ORF">DIATSA_LOCUS9408</name>
</gene>